<keyword evidence="4" id="KW-1185">Reference proteome</keyword>
<evidence type="ECO:0000259" key="2">
    <source>
        <dbReference type="Pfam" id="PF22936"/>
    </source>
</evidence>
<feature type="region of interest" description="Disordered" evidence="1">
    <location>
        <begin position="285"/>
        <end position="318"/>
    </location>
</feature>
<feature type="compositionally biased region" description="Basic and acidic residues" evidence="1">
    <location>
        <begin position="243"/>
        <end position="269"/>
    </location>
</feature>
<feature type="region of interest" description="Disordered" evidence="1">
    <location>
        <begin position="179"/>
        <end position="273"/>
    </location>
</feature>
<feature type="domain" description="Retrovirus-related Pol polyprotein from transposon TNT 1-94-like beta-barrel" evidence="2">
    <location>
        <begin position="18"/>
        <end position="96"/>
    </location>
</feature>
<accession>A0AAD5JDC0</accession>
<gene>
    <name evidence="3" type="ORF">LWI28_005134</name>
</gene>
<dbReference type="AlphaFoldDB" id="A0AAD5JDC0"/>
<name>A0AAD5JDC0_ACENE</name>
<feature type="compositionally biased region" description="Acidic residues" evidence="1">
    <location>
        <begin position="179"/>
        <end position="198"/>
    </location>
</feature>
<dbReference type="EMBL" id="JAJSOW010000003">
    <property type="protein sequence ID" value="KAI9194330.1"/>
    <property type="molecule type" value="Genomic_DNA"/>
</dbReference>
<comment type="caution">
    <text evidence="3">The sequence shown here is derived from an EMBL/GenBank/DDBJ whole genome shotgun (WGS) entry which is preliminary data.</text>
</comment>
<reference evidence="3" key="2">
    <citation type="submission" date="2023-02" db="EMBL/GenBank/DDBJ databases">
        <authorList>
            <person name="Swenson N.G."/>
            <person name="Wegrzyn J.L."/>
            <person name="Mcevoy S.L."/>
        </authorList>
    </citation>
    <scope>NUCLEOTIDE SEQUENCE</scope>
    <source>
        <strain evidence="3">91603</strain>
        <tissue evidence="3">Leaf</tissue>
    </source>
</reference>
<dbReference type="InterPro" id="IPR054722">
    <property type="entry name" value="PolX-like_BBD"/>
</dbReference>
<proteinExistence type="predicted"/>
<feature type="compositionally biased region" description="Low complexity" evidence="1">
    <location>
        <begin position="210"/>
        <end position="230"/>
    </location>
</feature>
<evidence type="ECO:0000256" key="1">
    <source>
        <dbReference type="SAM" id="MobiDB-lite"/>
    </source>
</evidence>
<dbReference type="Proteomes" id="UP001064489">
    <property type="component" value="Chromosome 1"/>
</dbReference>
<protein>
    <recommendedName>
        <fullName evidence="2">Retrovirus-related Pol polyprotein from transposon TNT 1-94-like beta-barrel domain-containing protein</fullName>
    </recommendedName>
</protein>
<dbReference type="Pfam" id="PF22936">
    <property type="entry name" value="Pol_BBD"/>
    <property type="match status" value="1"/>
</dbReference>
<feature type="compositionally biased region" description="Basic residues" evidence="1">
    <location>
        <begin position="285"/>
        <end position="301"/>
    </location>
</feature>
<sequence length="318" mass="36366">MLLMSYVELNQSRREDVWFLYSGYSNHICGNKQWFSDLDKEFQQSVKLRNNSKIDVLGKGNIRLHIAGVTKIITDVFHIPELRNNLLSVGQLQERGVAILIQHGVCRVYHPNKGLIMQTTMSANRMFIVLAKALPNAPNCFQTTLEDNTQLWHCRYGHLSFKGRSNEEARLDVLEWGDSNEEGSEHDQSEEEAEDEVTVEAGGGEVSLPSSESSRKTSQTSEESSPSSPEGRNKIVPFWMEDYQSKFERDQDSRELSGWRLSEKSESESRSTVVVKLRVRARRARARAQDRRRTRRERSRTRAAVIGGREGRSFSGSR</sequence>
<reference evidence="3" key="1">
    <citation type="journal article" date="2022" name="Plant J.">
        <title>Strategies of tolerance reflected in two North American maple genomes.</title>
        <authorList>
            <person name="McEvoy S.L."/>
            <person name="Sezen U.U."/>
            <person name="Trouern-Trend A."/>
            <person name="McMahon S.M."/>
            <person name="Schaberg P.G."/>
            <person name="Yang J."/>
            <person name="Wegrzyn J.L."/>
            <person name="Swenson N.G."/>
        </authorList>
    </citation>
    <scope>NUCLEOTIDE SEQUENCE</scope>
    <source>
        <strain evidence="3">91603</strain>
    </source>
</reference>
<evidence type="ECO:0000313" key="4">
    <source>
        <dbReference type="Proteomes" id="UP001064489"/>
    </source>
</evidence>
<evidence type="ECO:0000313" key="3">
    <source>
        <dbReference type="EMBL" id="KAI9194330.1"/>
    </source>
</evidence>
<organism evidence="3 4">
    <name type="scientific">Acer negundo</name>
    <name type="common">Box elder</name>
    <dbReference type="NCBI Taxonomy" id="4023"/>
    <lineage>
        <taxon>Eukaryota</taxon>
        <taxon>Viridiplantae</taxon>
        <taxon>Streptophyta</taxon>
        <taxon>Embryophyta</taxon>
        <taxon>Tracheophyta</taxon>
        <taxon>Spermatophyta</taxon>
        <taxon>Magnoliopsida</taxon>
        <taxon>eudicotyledons</taxon>
        <taxon>Gunneridae</taxon>
        <taxon>Pentapetalae</taxon>
        <taxon>rosids</taxon>
        <taxon>malvids</taxon>
        <taxon>Sapindales</taxon>
        <taxon>Sapindaceae</taxon>
        <taxon>Hippocastanoideae</taxon>
        <taxon>Acereae</taxon>
        <taxon>Acer</taxon>
    </lineage>
</organism>